<reference evidence="5 6" key="1">
    <citation type="submission" date="2022-03" db="EMBL/GenBank/DDBJ databases">
        <title>Pseudonocardia alaer sp. nov., a novel actinomycete isolated from reed forest soil.</title>
        <authorList>
            <person name="Wang L."/>
        </authorList>
    </citation>
    <scope>NUCLEOTIDE SEQUENCE [LARGE SCALE GENOMIC DNA]</scope>
    <source>
        <strain evidence="5 6">Y-16303</strain>
    </source>
</reference>
<keyword evidence="2" id="KW-0479">Metal-binding</keyword>
<evidence type="ECO:0000256" key="2">
    <source>
        <dbReference type="ARBA" id="ARBA00022723"/>
    </source>
</evidence>
<dbReference type="Gene3D" id="3.40.630.10">
    <property type="entry name" value="Zn peptidases"/>
    <property type="match status" value="1"/>
</dbReference>
<dbReference type="Gene3D" id="3.30.70.360">
    <property type="match status" value="1"/>
</dbReference>
<evidence type="ECO:0000256" key="3">
    <source>
        <dbReference type="ARBA" id="ARBA00022801"/>
    </source>
</evidence>
<dbReference type="Proteomes" id="UP001299970">
    <property type="component" value="Unassembled WGS sequence"/>
</dbReference>
<feature type="domain" description="Peptidase M20 dimerisation" evidence="4">
    <location>
        <begin position="197"/>
        <end position="345"/>
    </location>
</feature>
<evidence type="ECO:0000259" key="4">
    <source>
        <dbReference type="Pfam" id="PF07687"/>
    </source>
</evidence>
<dbReference type="InterPro" id="IPR051458">
    <property type="entry name" value="Cyt/Met_Dipeptidase"/>
</dbReference>
<dbReference type="Pfam" id="PF07687">
    <property type="entry name" value="M20_dimer"/>
    <property type="match status" value="1"/>
</dbReference>
<dbReference type="InterPro" id="IPR002933">
    <property type="entry name" value="Peptidase_M20"/>
</dbReference>
<dbReference type="EMBL" id="JAKXMK010000066">
    <property type="protein sequence ID" value="MCH6172335.1"/>
    <property type="molecule type" value="Genomic_DNA"/>
</dbReference>
<dbReference type="NCBIfam" id="NF005914">
    <property type="entry name" value="PRK07907.1"/>
    <property type="match status" value="1"/>
</dbReference>
<organism evidence="5 6">
    <name type="scientific">Pseudonocardia alaniniphila</name>
    <dbReference type="NCBI Taxonomy" id="75291"/>
    <lineage>
        <taxon>Bacteria</taxon>
        <taxon>Bacillati</taxon>
        <taxon>Actinomycetota</taxon>
        <taxon>Actinomycetes</taxon>
        <taxon>Pseudonocardiales</taxon>
        <taxon>Pseudonocardiaceae</taxon>
        <taxon>Pseudonocardia</taxon>
    </lineage>
</organism>
<gene>
    <name evidence="5" type="ORF">MMF94_42230</name>
</gene>
<evidence type="ECO:0000313" key="6">
    <source>
        <dbReference type="Proteomes" id="UP001299970"/>
    </source>
</evidence>
<accession>A0ABS9TUU9</accession>
<keyword evidence="1" id="KW-0645">Protease</keyword>
<keyword evidence="3" id="KW-0378">Hydrolase</keyword>
<dbReference type="Pfam" id="PF01546">
    <property type="entry name" value="Peptidase_M20"/>
    <property type="match status" value="1"/>
</dbReference>
<keyword evidence="6" id="KW-1185">Reference proteome</keyword>
<dbReference type="SUPFAM" id="SSF53187">
    <property type="entry name" value="Zn-dependent exopeptidases"/>
    <property type="match status" value="1"/>
</dbReference>
<evidence type="ECO:0000313" key="5">
    <source>
        <dbReference type="EMBL" id="MCH6172335.1"/>
    </source>
</evidence>
<dbReference type="PANTHER" id="PTHR43270">
    <property type="entry name" value="BETA-ALA-HIS DIPEPTIDASE"/>
    <property type="match status" value="1"/>
</dbReference>
<dbReference type="RefSeq" id="WP_241043140.1">
    <property type="nucleotide sequence ID" value="NZ_BAAAJF010000012.1"/>
</dbReference>
<dbReference type="PANTHER" id="PTHR43270:SF12">
    <property type="entry name" value="SUCCINYL-DIAMINOPIMELATE DESUCCINYLASE"/>
    <property type="match status" value="1"/>
</dbReference>
<comment type="caution">
    <text evidence="5">The sequence shown here is derived from an EMBL/GenBank/DDBJ whole genome shotgun (WGS) entry which is preliminary data.</text>
</comment>
<dbReference type="InterPro" id="IPR011650">
    <property type="entry name" value="Peptidase_M20_dimer"/>
</dbReference>
<proteinExistence type="predicted"/>
<name>A0ABS9TUU9_9PSEU</name>
<sequence>MADHSADRLSALVTAALPGARADLERLVRIPSIWADPSHAEDTRRSAEAVAELARGAGAADVTIITADGGAPAVVAHWPAPEGAPTVLLYAHHDVQPTGGDEHWTTPPFEPAERNGRLYGRGAADDKAGVMTHLAVLRAYEGKPPVGVTLFIEGEEESGSPTLSALLREHRDALASDVIVIADSSNPSVDVPAVTTSLRGLVSVIVEVAMLERPAHSGMFGGPVGDALTALCHGLASLHDEKGEVAVPGLVRGSAEGPDLDEATLRSDVGLLDGVELLGSGSVPTRLWNKPAVAVLGIDAPRVSESSNVLLPRARACVSMRLAPGEDALKAQEALAEHIEANVPWGAQVTITRESGVAEPFSLEATGAVYDAVRRAFAQAYGNEVVETGVGGSIPFIAEFARTFPGATVLVTGVGDPASRWHGIDESLDLAMFGKAVLGEAHLLAELAPSTS</sequence>
<evidence type="ECO:0000256" key="1">
    <source>
        <dbReference type="ARBA" id="ARBA00022670"/>
    </source>
</evidence>
<protein>
    <submittedName>
        <fullName evidence="5">Dipeptidase</fullName>
    </submittedName>
</protein>